<evidence type="ECO:0000259" key="5">
    <source>
        <dbReference type="PROSITE" id="PS50931"/>
    </source>
</evidence>
<dbReference type="FunFam" id="1.10.10.10:FF:000001">
    <property type="entry name" value="LysR family transcriptional regulator"/>
    <property type="match status" value="1"/>
</dbReference>
<dbReference type="SUPFAM" id="SSF46785">
    <property type="entry name" value="Winged helix' DNA-binding domain"/>
    <property type="match status" value="1"/>
</dbReference>
<evidence type="ECO:0000256" key="2">
    <source>
        <dbReference type="ARBA" id="ARBA00023015"/>
    </source>
</evidence>
<accession>A0A3A5KXH8</accession>
<gene>
    <name evidence="6" type="ORF">D3227_06730</name>
</gene>
<dbReference type="PRINTS" id="PR00039">
    <property type="entry name" value="HTHLYSR"/>
</dbReference>
<evidence type="ECO:0000256" key="3">
    <source>
        <dbReference type="ARBA" id="ARBA00023125"/>
    </source>
</evidence>
<feature type="domain" description="HTH lysR-type" evidence="5">
    <location>
        <begin position="4"/>
        <end position="61"/>
    </location>
</feature>
<dbReference type="Gene3D" id="3.40.190.290">
    <property type="match status" value="1"/>
</dbReference>
<name>A0A3A5KXH8_9HYPH</name>
<protein>
    <submittedName>
        <fullName evidence="6">LysR family transcriptional regulator</fullName>
    </submittedName>
</protein>
<dbReference type="InterPro" id="IPR005119">
    <property type="entry name" value="LysR_subst-bd"/>
</dbReference>
<dbReference type="EMBL" id="QZWZ01000003">
    <property type="protein sequence ID" value="RJT41467.1"/>
    <property type="molecule type" value="Genomic_DNA"/>
</dbReference>
<dbReference type="InterPro" id="IPR036388">
    <property type="entry name" value="WH-like_DNA-bd_sf"/>
</dbReference>
<dbReference type="GO" id="GO:0000976">
    <property type="term" value="F:transcription cis-regulatory region binding"/>
    <property type="evidence" value="ECO:0007669"/>
    <property type="project" value="TreeGrafter"/>
</dbReference>
<dbReference type="Pfam" id="PF00126">
    <property type="entry name" value="HTH_1"/>
    <property type="match status" value="1"/>
</dbReference>
<dbReference type="PANTHER" id="PTHR30126">
    <property type="entry name" value="HTH-TYPE TRANSCRIPTIONAL REGULATOR"/>
    <property type="match status" value="1"/>
</dbReference>
<sequence length="302" mass="33513">MDALTLDQFLVFVTTVEEGSFAAAARRMNRAQSAITYTIQKLEEQSGLPLFDRSAYRPMPTEAGKALLPRARRILDDVADWRHQAQGISKGLEAELTLAVVSYAPPDLLSRVLGAFNAEFPFVEIRLLTETFDAAAKVLRDGTVDLALLAERQPEEFERRVCGRIDLVPVAAPTHALGRIEGPFSAARLRDHTQLVISPAPSMDSGRDYGVLAANRWRVNDLQTKYDLILAGVGWGSMPRSRVEKDLSIGRLVELKPESWEGSDWMPSFPLVIAYRKEKALGPAGQWLVKECVAQWELASKP</sequence>
<organism evidence="6 7">
    <name type="scientific">Mesorhizobium waimense</name>
    <dbReference type="NCBI Taxonomy" id="1300307"/>
    <lineage>
        <taxon>Bacteria</taxon>
        <taxon>Pseudomonadati</taxon>
        <taxon>Pseudomonadota</taxon>
        <taxon>Alphaproteobacteria</taxon>
        <taxon>Hyphomicrobiales</taxon>
        <taxon>Phyllobacteriaceae</taxon>
        <taxon>Mesorhizobium</taxon>
    </lineage>
</organism>
<reference evidence="6 7" key="1">
    <citation type="submission" date="2018-09" db="EMBL/GenBank/DDBJ databases">
        <title>Mesorhizobium carmichaelinearum sp. nov. isolated from Carmichaelinea spp. root nodules in New Zealand.</title>
        <authorList>
            <person name="De Meyer S.E."/>
        </authorList>
    </citation>
    <scope>NUCLEOTIDE SEQUENCE [LARGE SCALE GENOMIC DNA]</scope>
    <source>
        <strain evidence="6 7">ICMP19557</strain>
    </source>
</reference>
<dbReference type="Proteomes" id="UP000272706">
    <property type="component" value="Unassembled WGS sequence"/>
</dbReference>
<dbReference type="RefSeq" id="WP_120013321.1">
    <property type="nucleotide sequence ID" value="NZ_QZWZ01000003.1"/>
</dbReference>
<dbReference type="Gene3D" id="1.10.10.10">
    <property type="entry name" value="Winged helix-like DNA-binding domain superfamily/Winged helix DNA-binding domain"/>
    <property type="match status" value="1"/>
</dbReference>
<dbReference type="InterPro" id="IPR036390">
    <property type="entry name" value="WH_DNA-bd_sf"/>
</dbReference>
<dbReference type="PANTHER" id="PTHR30126:SF91">
    <property type="entry name" value="LYSR FAMILY TRANSCRIPTIONAL REGULATOR"/>
    <property type="match status" value="1"/>
</dbReference>
<dbReference type="SUPFAM" id="SSF53850">
    <property type="entry name" value="Periplasmic binding protein-like II"/>
    <property type="match status" value="1"/>
</dbReference>
<evidence type="ECO:0000313" key="6">
    <source>
        <dbReference type="EMBL" id="RJT41467.1"/>
    </source>
</evidence>
<dbReference type="GO" id="GO:0003700">
    <property type="term" value="F:DNA-binding transcription factor activity"/>
    <property type="evidence" value="ECO:0007669"/>
    <property type="project" value="InterPro"/>
</dbReference>
<proteinExistence type="inferred from homology"/>
<keyword evidence="2" id="KW-0805">Transcription regulation</keyword>
<dbReference type="OrthoDB" id="196624at2"/>
<evidence type="ECO:0000313" key="7">
    <source>
        <dbReference type="Proteomes" id="UP000272706"/>
    </source>
</evidence>
<evidence type="ECO:0000256" key="4">
    <source>
        <dbReference type="ARBA" id="ARBA00023163"/>
    </source>
</evidence>
<evidence type="ECO:0000256" key="1">
    <source>
        <dbReference type="ARBA" id="ARBA00009437"/>
    </source>
</evidence>
<dbReference type="AlphaFoldDB" id="A0A3A5KXH8"/>
<dbReference type="InterPro" id="IPR000847">
    <property type="entry name" value="LysR_HTH_N"/>
</dbReference>
<keyword evidence="4" id="KW-0804">Transcription</keyword>
<comment type="caution">
    <text evidence="6">The sequence shown here is derived from an EMBL/GenBank/DDBJ whole genome shotgun (WGS) entry which is preliminary data.</text>
</comment>
<dbReference type="PROSITE" id="PS50931">
    <property type="entry name" value="HTH_LYSR"/>
    <property type="match status" value="1"/>
</dbReference>
<keyword evidence="3" id="KW-0238">DNA-binding</keyword>
<dbReference type="Pfam" id="PF03466">
    <property type="entry name" value="LysR_substrate"/>
    <property type="match status" value="1"/>
</dbReference>
<keyword evidence="7" id="KW-1185">Reference proteome</keyword>
<comment type="similarity">
    <text evidence="1">Belongs to the LysR transcriptional regulatory family.</text>
</comment>